<evidence type="ECO:0000256" key="2">
    <source>
        <dbReference type="SAM" id="SignalP"/>
    </source>
</evidence>
<sequence>MMAMTSMRPLTVLSFWVSSQHVLLLCYTPLEPALYPCVQTAKTTTTTTMTTTVTKRKRKKEKTKLNHDLDHRASTSLPSGPVPGQKMAHSMARSLLRFRHTSSSGAASTGRRKRDA</sequence>
<dbReference type="Proteomes" id="UP001230504">
    <property type="component" value="Unassembled WGS sequence"/>
</dbReference>
<keyword evidence="4" id="KW-1185">Reference proteome</keyword>
<feature type="region of interest" description="Disordered" evidence="1">
    <location>
        <begin position="49"/>
        <end position="116"/>
    </location>
</feature>
<evidence type="ECO:0008006" key="5">
    <source>
        <dbReference type="Google" id="ProtNLM"/>
    </source>
</evidence>
<proteinExistence type="predicted"/>
<dbReference type="EMBL" id="JAHLJV010000246">
    <property type="protein sequence ID" value="KAK1561701.1"/>
    <property type="molecule type" value="Genomic_DNA"/>
</dbReference>
<evidence type="ECO:0000313" key="4">
    <source>
        <dbReference type="Proteomes" id="UP001230504"/>
    </source>
</evidence>
<feature type="chain" id="PRO_5042032159" description="Secreted protein" evidence="2">
    <location>
        <begin position="25"/>
        <end position="116"/>
    </location>
</feature>
<reference evidence="3" key="1">
    <citation type="submission" date="2021-06" db="EMBL/GenBank/DDBJ databases">
        <title>Comparative genomics, transcriptomics and evolutionary studies reveal genomic signatures of adaptation to plant cell wall in hemibiotrophic fungi.</title>
        <authorList>
            <consortium name="DOE Joint Genome Institute"/>
            <person name="Baroncelli R."/>
            <person name="Diaz J.F."/>
            <person name="Benocci T."/>
            <person name="Peng M."/>
            <person name="Battaglia E."/>
            <person name="Haridas S."/>
            <person name="Andreopoulos W."/>
            <person name="Labutti K."/>
            <person name="Pangilinan J."/>
            <person name="Floch G.L."/>
            <person name="Makela M.R."/>
            <person name="Henrissat B."/>
            <person name="Grigoriev I.V."/>
            <person name="Crouch J.A."/>
            <person name="De Vries R.P."/>
            <person name="Sukno S.A."/>
            <person name="Thon M.R."/>
        </authorList>
    </citation>
    <scope>NUCLEOTIDE SEQUENCE</scope>
    <source>
        <strain evidence="3">CBS 125086</strain>
    </source>
</reference>
<evidence type="ECO:0000256" key="1">
    <source>
        <dbReference type="SAM" id="MobiDB-lite"/>
    </source>
</evidence>
<evidence type="ECO:0000313" key="3">
    <source>
        <dbReference type="EMBL" id="KAK1561701.1"/>
    </source>
</evidence>
<keyword evidence="2" id="KW-0732">Signal</keyword>
<accession>A0AAD8PIZ6</accession>
<dbReference type="RefSeq" id="XP_060406808.1">
    <property type="nucleotide sequence ID" value="XM_060559531.1"/>
</dbReference>
<feature type="signal peptide" evidence="2">
    <location>
        <begin position="1"/>
        <end position="24"/>
    </location>
</feature>
<dbReference type="GeneID" id="85443771"/>
<dbReference type="AlphaFoldDB" id="A0AAD8PIZ6"/>
<name>A0AAD8PIZ6_9PEZI</name>
<feature type="compositionally biased region" description="Basic and acidic residues" evidence="1">
    <location>
        <begin position="63"/>
        <end position="73"/>
    </location>
</feature>
<organism evidence="3 4">
    <name type="scientific">Colletotrichum navitas</name>
    <dbReference type="NCBI Taxonomy" id="681940"/>
    <lineage>
        <taxon>Eukaryota</taxon>
        <taxon>Fungi</taxon>
        <taxon>Dikarya</taxon>
        <taxon>Ascomycota</taxon>
        <taxon>Pezizomycotina</taxon>
        <taxon>Sordariomycetes</taxon>
        <taxon>Hypocreomycetidae</taxon>
        <taxon>Glomerellales</taxon>
        <taxon>Glomerellaceae</taxon>
        <taxon>Colletotrichum</taxon>
        <taxon>Colletotrichum graminicola species complex</taxon>
    </lineage>
</organism>
<gene>
    <name evidence="3" type="ORF">LY79DRAFT_573953</name>
</gene>
<protein>
    <recommendedName>
        <fullName evidence="5">Secreted protein</fullName>
    </recommendedName>
</protein>
<comment type="caution">
    <text evidence="3">The sequence shown here is derived from an EMBL/GenBank/DDBJ whole genome shotgun (WGS) entry which is preliminary data.</text>
</comment>